<dbReference type="Proteomes" id="UP000034416">
    <property type="component" value="Unassembled WGS sequence"/>
</dbReference>
<reference evidence="3 5" key="3">
    <citation type="submission" date="2016-12" db="EMBL/GenBank/DDBJ databases">
        <title>The new phylogeny of genus Mycobacterium.</title>
        <authorList>
            <person name="Tortoli E."/>
            <person name="Trovato A."/>
            <person name="Cirillo D.M."/>
        </authorList>
    </citation>
    <scope>NUCLEOTIDE SEQUENCE [LARGE SCALE GENOMIC DNA]</scope>
    <source>
        <strain evidence="3 5">DSM 44942</strain>
    </source>
</reference>
<evidence type="ECO:0000313" key="5">
    <source>
        <dbReference type="Proteomes" id="UP000192327"/>
    </source>
</evidence>
<keyword evidence="5" id="KW-1185">Reference proteome</keyword>
<protein>
    <submittedName>
        <fullName evidence="2">Dehydrogenase</fullName>
    </submittedName>
</protein>
<dbReference type="GO" id="GO:0016491">
    <property type="term" value="F:oxidoreductase activity"/>
    <property type="evidence" value="ECO:0007669"/>
    <property type="project" value="InterPro"/>
</dbReference>
<dbReference type="InterPro" id="IPR036188">
    <property type="entry name" value="FAD/NAD-bd_sf"/>
</dbReference>
<dbReference type="PANTHER" id="PTHR43755">
    <property type="match status" value="1"/>
</dbReference>
<sequence>MEELMAVGKKLVVLGAGVGGLSVVKELTEVGVDLNGLDVTVVDEDFSHFLGFTLPWVMRGWRSQDSVPIRPTGEALSGVETVVGRGSGIDPHARTVTLVDSSTIDFDALIIATGARNVIDNTPGLQAAVDRGTAVHYYSAAAAADAHRALRSFSGGKLVFLVASEIYRCPVAPYEGTLLAADLLKETGTRAATQISIYSPEEQPMPSAGPYAGQELVGFLSEEGIQFFGGHAVTRVDAESSSIEFANGTVVDFDLLVFIPAHEPALTLDGSGWISVDPATMQTQHPGIFAIGDTAAVTAPSGKNLPKAAAFARNGGKAAARNALRHLGILDAWDILSGEGFCYIDTGGHTSSQGKGDFFAIPHPQIHLSQPSAQLYDDKQKEENDWRVRWERPRTV</sequence>
<dbReference type="AlphaFoldDB" id="A0A0F5MVZ8"/>
<dbReference type="InterPro" id="IPR052541">
    <property type="entry name" value="SQRD"/>
</dbReference>
<name>A0A0F5MVZ8_9MYCO</name>
<dbReference type="SUPFAM" id="SSF51905">
    <property type="entry name" value="FAD/NAD(P)-binding domain"/>
    <property type="match status" value="2"/>
</dbReference>
<proteinExistence type="predicted"/>
<evidence type="ECO:0000313" key="4">
    <source>
        <dbReference type="Proteomes" id="UP000034416"/>
    </source>
</evidence>
<evidence type="ECO:0000313" key="3">
    <source>
        <dbReference type="EMBL" id="OQZ91482.1"/>
    </source>
</evidence>
<organism evidence="2 4">
    <name type="scientific">Mycolicibacter arupensis</name>
    <dbReference type="NCBI Taxonomy" id="342002"/>
    <lineage>
        <taxon>Bacteria</taxon>
        <taxon>Bacillati</taxon>
        <taxon>Actinomycetota</taxon>
        <taxon>Actinomycetes</taxon>
        <taxon>Mycobacteriales</taxon>
        <taxon>Mycobacteriaceae</taxon>
        <taxon>Mycolicibacter</taxon>
    </lineage>
</organism>
<dbReference type="PATRIC" id="fig|342002.3.peg.2996"/>
<dbReference type="STRING" id="342002.BST15_19890"/>
<gene>
    <name evidence="3" type="ORF">BST15_19890</name>
    <name evidence="2" type="ORF">WR43_12880</name>
</gene>
<dbReference type="EMBL" id="LASW01000057">
    <property type="protein sequence ID" value="KKB98774.1"/>
    <property type="molecule type" value="Genomic_DNA"/>
</dbReference>
<evidence type="ECO:0000259" key="1">
    <source>
        <dbReference type="Pfam" id="PF07992"/>
    </source>
</evidence>
<dbReference type="InterPro" id="IPR023753">
    <property type="entry name" value="FAD/NAD-binding_dom"/>
</dbReference>
<dbReference type="Pfam" id="PF07992">
    <property type="entry name" value="Pyr_redox_2"/>
    <property type="match status" value="1"/>
</dbReference>
<evidence type="ECO:0000313" key="2">
    <source>
        <dbReference type="EMBL" id="KKB98774.1"/>
    </source>
</evidence>
<reference evidence="4" key="1">
    <citation type="submission" date="2015-04" db="EMBL/GenBank/DDBJ databases">
        <title>Genome sequence of Mycobacterium arupense GUC1.</title>
        <authorList>
            <person name="Greninger A.L."/>
            <person name="Cunningham G."/>
            <person name="Chiu C.Y."/>
            <person name="Miller S."/>
        </authorList>
    </citation>
    <scope>NUCLEOTIDE SEQUENCE [LARGE SCALE GENOMIC DNA]</scope>
    <source>
        <strain evidence="4">GUC1</strain>
    </source>
</reference>
<reference evidence="2" key="2">
    <citation type="submission" date="2015-04" db="EMBL/GenBank/DDBJ databases">
        <title>Genome sequence of Mycobacterium arupense strain GUC1.</title>
        <authorList>
            <person name="Greninger A.L."/>
            <person name="Cunningham G."/>
            <person name="Chiu C.Y."/>
            <person name="Miller S."/>
        </authorList>
    </citation>
    <scope>NUCLEOTIDE SEQUENCE</scope>
    <source>
        <strain evidence="2">GUC1</strain>
    </source>
</reference>
<dbReference type="PRINTS" id="PR00368">
    <property type="entry name" value="FADPNR"/>
</dbReference>
<feature type="domain" description="FAD/NAD(P)-binding" evidence="1">
    <location>
        <begin position="10"/>
        <end position="312"/>
    </location>
</feature>
<dbReference type="PANTHER" id="PTHR43755:SF1">
    <property type="entry name" value="FAD-DEPENDENT PYRIDINE NUCLEOTIDE-DISULPHIDE OXIDOREDUCTASE"/>
    <property type="match status" value="1"/>
</dbReference>
<dbReference type="EMBL" id="MVHH01000077">
    <property type="protein sequence ID" value="OQZ91482.1"/>
    <property type="molecule type" value="Genomic_DNA"/>
</dbReference>
<comment type="caution">
    <text evidence="2">The sequence shown here is derived from an EMBL/GenBank/DDBJ whole genome shotgun (WGS) entry which is preliminary data.</text>
</comment>
<dbReference type="Proteomes" id="UP000192327">
    <property type="component" value="Unassembled WGS sequence"/>
</dbReference>
<accession>A0A0F5MVZ8</accession>
<dbReference type="Gene3D" id="3.50.50.60">
    <property type="entry name" value="FAD/NAD(P)-binding domain"/>
    <property type="match status" value="2"/>
</dbReference>